<protein>
    <submittedName>
        <fullName evidence="5">Choline/ethanolamine kinase</fullName>
    </submittedName>
</protein>
<dbReference type="EMBL" id="GAKP01019405">
    <property type="protein sequence ID" value="JAC39547.1"/>
    <property type="molecule type" value="Transcribed_RNA"/>
</dbReference>
<dbReference type="Pfam" id="PF01633">
    <property type="entry name" value="Choline_kinase"/>
    <property type="match status" value="1"/>
</dbReference>
<keyword evidence="5" id="KW-0808">Transferase</keyword>
<dbReference type="AlphaFoldDB" id="A0A034VBQ2"/>
<keyword evidence="4" id="KW-0472">Membrane</keyword>
<dbReference type="PANTHER" id="PTHR22603">
    <property type="entry name" value="CHOLINE/ETHANOALAMINE KINASE"/>
    <property type="match status" value="1"/>
</dbReference>
<sequence length="466" mass="54115">MSNLQTRLDIECEKLRSFSWLHNGNIGETASLEEIREVAARLCRDYLTGRWKTISPADIIVKKINGGLSNFLYYVSLPTTDNNSQFITQNSTAPQGSEDYLRLNGESNDYITNENNNEEQLPLVVRRKSNSEPNEVLLRIYGEVHGEEDDALGGIITESVVFALLSERNFGPKLYGIFPGGRLEQYLNARALLTRELAVPKISEKIAEKMAEIHTLDIPMSKEPEWLWNCMDRWLKTLNGILSRTDWGDQTPLVDVVRSFDFRKEKAWLQSVINEGNYKVVFCHNDMQEGNILYSNSNSSDKTNGASDSLISAEDELQTQYTQIRNDDEPDLQIIDFEYCAYNYRGFDLANHFIEWTFDYSNPAAPFYYHRKQHYPTTEQRQRFYSSYLRKLHEDLPGYTPTARELSDMDAEVRVFSMFSHLFWSVWSAVMTLATIEFGYWEYGVTRIREYQLLKETYERENAVES</sequence>
<keyword evidence="5" id="KW-0418">Kinase</keyword>
<evidence type="ECO:0000313" key="5">
    <source>
        <dbReference type="EMBL" id="JAC39547.1"/>
    </source>
</evidence>
<keyword evidence="1" id="KW-0594">Phospholipid biosynthesis</keyword>
<evidence type="ECO:0000256" key="4">
    <source>
        <dbReference type="SAM" id="Phobius"/>
    </source>
</evidence>
<dbReference type="GO" id="GO:0004305">
    <property type="term" value="F:ethanolamine kinase activity"/>
    <property type="evidence" value="ECO:0007669"/>
    <property type="project" value="TreeGrafter"/>
</dbReference>
<proteinExistence type="inferred from homology"/>
<dbReference type="GO" id="GO:0005737">
    <property type="term" value="C:cytoplasm"/>
    <property type="evidence" value="ECO:0007669"/>
    <property type="project" value="TreeGrafter"/>
</dbReference>
<reference evidence="5" key="1">
    <citation type="journal article" date="2014" name="BMC Genomics">
        <title>Characterizing the developmental transcriptome of the oriental fruit fly, Bactrocera dorsalis (Diptera: Tephritidae) through comparative genomic analysis with Drosophila melanogaster utilizing modENCODE datasets.</title>
        <authorList>
            <person name="Geib S.M."/>
            <person name="Calla B."/>
            <person name="Hall B."/>
            <person name="Hou S."/>
            <person name="Manoukis N.C."/>
        </authorList>
    </citation>
    <scope>NUCLEOTIDE SEQUENCE</scope>
    <source>
        <strain evidence="5">Punador</strain>
    </source>
</reference>
<dbReference type="GO" id="GO:0006646">
    <property type="term" value="P:phosphatidylethanolamine biosynthetic process"/>
    <property type="evidence" value="ECO:0007669"/>
    <property type="project" value="TreeGrafter"/>
</dbReference>
<name>A0A034VBQ2_BACDO</name>
<dbReference type="Gene3D" id="3.90.1200.10">
    <property type="match status" value="1"/>
</dbReference>
<gene>
    <name evidence="5" type="primary">CHKB</name>
</gene>
<comment type="similarity">
    <text evidence="3">Belongs to the choline/ethanolamine kinase family.</text>
</comment>
<accession>A0A034VBQ2</accession>
<evidence type="ECO:0000256" key="3">
    <source>
        <dbReference type="ARBA" id="ARBA00038211"/>
    </source>
</evidence>
<keyword evidence="4" id="KW-1133">Transmembrane helix</keyword>
<evidence type="ECO:0000256" key="2">
    <source>
        <dbReference type="ARBA" id="ARBA00023264"/>
    </source>
</evidence>
<keyword evidence="4" id="KW-0812">Transmembrane</keyword>
<dbReference type="OrthoDB" id="3649325at2759"/>
<keyword evidence="1" id="KW-0444">Lipid biosynthesis</keyword>
<feature type="transmembrane region" description="Helical" evidence="4">
    <location>
        <begin position="422"/>
        <end position="441"/>
    </location>
</feature>
<dbReference type="GO" id="GO:0004103">
    <property type="term" value="F:choline kinase activity"/>
    <property type="evidence" value="ECO:0007669"/>
    <property type="project" value="TreeGrafter"/>
</dbReference>
<dbReference type="PANTHER" id="PTHR22603:SF93">
    <property type="entry name" value="RE24176P"/>
    <property type="match status" value="1"/>
</dbReference>
<keyword evidence="1" id="KW-0443">Lipid metabolism</keyword>
<dbReference type="Gene3D" id="3.30.200.20">
    <property type="entry name" value="Phosphorylase Kinase, domain 1"/>
    <property type="match status" value="2"/>
</dbReference>
<dbReference type="SUPFAM" id="SSF56112">
    <property type="entry name" value="Protein kinase-like (PK-like)"/>
    <property type="match status" value="1"/>
</dbReference>
<evidence type="ECO:0000256" key="1">
    <source>
        <dbReference type="ARBA" id="ARBA00023209"/>
    </source>
</evidence>
<dbReference type="InterPro" id="IPR011009">
    <property type="entry name" value="Kinase-like_dom_sf"/>
</dbReference>
<keyword evidence="2" id="KW-1208">Phospholipid metabolism</keyword>
<organism evidence="5">
    <name type="scientific">Bactrocera dorsalis</name>
    <name type="common">Oriental fruit fly</name>
    <name type="synonym">Dacus dorsalis</name>
    <dbReference type="NCBI Taxonomy" id="27457"/>
    <lineage>
        <taxon>Eukaryota</taxon>
        <taxon>Metazoa</taxon>
        <taxon>Ecdysozoa</taxon>
        <taxon>Arthropoda</taxon>
        <taxon>Hexapoda</taxon>
        <taxon>Insecta</taxon>
        <taxon>Pterygota</taxon>
        <taxon>Neoptera</taxon>
        <taxon>Endopterygota</taxon>
        <taxon>Diptera</taxon>
        <taxon>Brachycera</taxon>
        <taxon>Muscomorpha</taxon>
        <taxon>Tephritoidea</taxon>
        <taxon>Tephritidae</taxon>
        <taxon>Bactrocera</taxon>
        <taxon>Bactrocera</taxon>
    </lineage>
</organism>